<organism evidence="3 4">
    <name type="scientific">Phytophthora rubi</name>
    <dbReference type="NCBI Taxonomy" id="129364"/>
    <lineage>
        <taxon>Eukaryota</taxon>
        <taxon>Sar</taxon>
        <taxon>Stramenopiles</taxon>
        <taxon>Oomycota</taxon>
        <taxon>Peronosporomycetes</taxon>
        <taxon>Peronosporales</taxon>
        <taxon>Peronosporaceae</taxon>
        <taxon>Phytophthora</taxon>
    </lineage>
</organism>
<dbReference type="Gene3D" id="2.170.270.10">
    <property type="entry name" value="SET domain"/>
    <property type="match status" value="1"/>
</dbReference>
<feature type="compositionally biased region" description="Low complexity" evidence="1">
    <location>
        <begin position="164"/>
        <end position="189"/>
    </location>
</feature>
<dbReference type="InterPro" id="IPR001214">
    <property type="entry name" value="SET_dom"/>
</dbReference>
<feature type="region of interest" description="Disordered" evidence="1">
    <location>
        <begin position="161"/>
        <end position="231"/>
    </location>
</feature>
<dbReference type="PROSITE" id="PS50280">
    <property type="entry name" value="SET"/>
    <property type="match status" value="1"/>
</dbReference>
<name>A0A6A3L1N9_9STRA</name>
<evidence type="ECO:0000259" key="2">
    <source>
        <dbReference type="PROSITE" id="PS50280"/>
    </source>
</evidence>
<feature type="compositionally biased region" description="Low complexity" evidence="1">
    <location>
        <begin position="279"/>
        <end position="289"/>
    </location>
</feature>
<dbReference type="SUPFAM" id="SSF82199">
    <property type="entry name" value="SET domain"/>
    <property type="match status" value="1"/>
</dbReference>
<protein>
    <recommendedName>
        <fullName evidence="2">SET domain-containing protein</fullName>
    </recommendedName>
</protein>
<dbReference type="Proteomes" id="UP000429607">
    <property type="component" value="Unassembled WGS sequence"/>
</dbReference>
<dbReference type="InterPro" id="IPR046341">
    <property type="entry name" value="SET_dom_sf"/>
</dbReference>
<dbReference type="Pfam" id="PF00856">
    <property type="entry name" value="SET"/>
    <property type="match status" value="1"/>
</dbReference>
<feature type="domain" description="SET" evidence="2">
    <location>
        <begin position="1"/>
        <end position="107"/>
    </location>
</feature>
<dbReference type="EMBL" id="QXFV01001176">
    <property type="protein sequence ID" value="KAE9012949.1"/>
    <property type="molecule type" value="Genomic_DNA"/>
</dbReference>
<sequence>MRGLVAAAVIPAGKVIGEYFGHLQLFGPPCRNGPVNEGYCMHLRMRTTDNKYVGLDAQNTGGKLRFMNHACDPTTRFHEVQTGQRLTVVAVTVRDIYPGEEVTVSYGDKLSFLCRCGWAGCQHRDLQHLHASTQVAVPGEEADEQDSQSIESSDVFTVAVAVDGPDGPSNPTSTTTSTPSGASSGTPLSSTPPPASTPRAVCRPRVRASTPIASVATPDGSELTRNPERVATDAAEAERFRRMNATSDRLGGRDLRVLRDNFEEMGGRTPGAKSKRPATETTAPPTYAASKRVRAKKRMDALEKELLEAELASASTGSDMKELLLIFREDGDRRAEAEAKLRREEREERRADEKRDRDERELVRREEASANEARRLQDREDEMKKRETAERKEELERAERRDEEAERRRQFEARLELDRAEARQRHEQMLLLISSMQKSN</sequence>
<feature type="region of interest" description="Disordered" evidence="1">
    <location>
        <begin position="337"/>
        <end position="407"/>
    </location>
</feature>
<dbReference type="SMART" id="SM00317">
    <property type="entry name" value="SET"/>
    <property type="match status" value="1"/>
</dbReference>
<accession>A0A6A3L1N9</accession>
<evidence type="ECO:0000313" key="3">
    <source>
        <dbReference type="EMBL" id="KAE9012949.1"/>
    </source>
</evidence>
<comment type="caution">
    <text evidence="3">The sequence shown here is derived from an EMBL/GenBank/DDBJ whole genome shotgun (WGS) entry which is preliminary data.</text>
</comment>
<gene>
    <name evidence="3" type="ORF">PR001_g15537</name>
</gene>
<dbReference type="AlphaFoldDB" id="A0A6A3L1N9"/>
<evidence type="ECO:0000256" key="1">
    <source>
        <dbReference type="SAM" id="MobiDB-lite"/>
    </source>
</evidence>
<proteinExistence type="predicted"/>
<feature type="region of interest" description="Disordered" evidence="1">
    <location>
        <begin position="264"/>
        <end position="294"/>
    </location>
</feature>
<evidence type="ECO:0000313" key="4">
    <source>
        <dbReference type="Proteomes" id="UP000429607"/>
    </source>
</evidence>
<reference evidence="3 4" key="1">
    <citation type="submission" date="2018-09" db="EMBL/GenBank/DDBJ databases">
        <title>Genomic investigation of the strawberry pathogen Phytophthora fragariae indicates pathogenicity is determined by transcriptional variation in three key races.</title>
        <authorList>
            <person name="Adams T.M."/>
            <person name="Armitage A.D."/>
            <person name="Sobczyk M.K."/>
            <person name="Bates H.J."/>
            <person name="Dunwell J.M."/>
            <person name="Nellist C.F."/>
            <person name="Harrison R.J."/>
        </authorList>
    </citation>
    <scope>NUCLEOTIDE SEQUENCE [LARGE SCALE GENOMIC DNA]</scope>
    <source>
        <strain evidence="3 4">SCRP249</strain>
    </source>
</reference>